<dbReference type="EMBL" id="CP014226">
    <property type="protein sequence ID" value="AMD00595.1"/>
    <property type="molecule type" value="Genomic_DNA"/>
</dbReference>
<name>A0A0X8HDI4_9GAMM</name>
<reference evidence="3 4" key="1">
    <citation type="journal article" date="2016" name="Genome Announc.">
        <title>Draft Genome Sequence of 'Halomonas chromatireducens' Strain AGD 8-3, a Haloalkaliphilic Chromate- and Selenite-Reducing Gammaproteobacterium.</title>
        <authorList>
            <person name="Sharko F.S."/>
            <person name="Shapovalova A.A."/>
            <person name="Tsygankova S.V."/>
            <person name="Komova A.V."/>
            <person name="Boulygina E.S."/>
            <person name="Teslyuk A.B."/>
            <person name="Gotovtsev P.M."/>
            <person name="Namsaraev Z.B."/>
            <person name="Khijniak T.V."/>
            <person name="Nedoluzhko A.V."/>
            <person name="Vasilov R.G."/>
        </authorList>
    </citation>
    <scope>NUCLEOTIDE SEQUENCE [LARGE SCALE GENOMIC DNA]</scope>
    <source>
        <strain evidence="3 4">AGD 8-3</strain>
    </source>
</reference>
<dbReference type="Proteomes" id="UP000063387">
    <property type="component" value="Chromosome"/>
</dbReference>
<reference evidence="3 4" key="2">
    <citation type="submission" date="2016-02" db="EMBL/GenBank/DDBJ databases">
        <authorList>
            <person name="Wen L."/>
            <person name="He K."/>
            <person name="Yang H."/>
        </authorList>
    </citation>
    <scope>NUCLEOTIDE SEQUENCE [LARGE SCALE GENOMIC DNA]</scope>
    <source>
        <strain evidence="3 4">AGD 8-3</strain>
    </source>
</reference>
<organism evidence="3 4">
    <name type="scientific">Halomonas chromatireducens</name>
    <dbReference type="NCBI Taxonomy" id="507626"/>
    <lineage>
        <taxon>Bacteria</taxon>
        <taxon>Pseudomonadati</taxon>
        <taxon>Pseudomonadota</taxon>
        <taxon>Gammaproteobacteria</taxon>
        <taxon>Oceanospirillales</taxon>
        <taxon>Halomonadaceae</taxon>
        <taxon>Halomonas</taxon>
    </lineage>
</organism>
<accession>A0A0X8HDI4</accession>
<gene>
    <name evidence="3" type="ORF">LOKO_01527</name>
</gene>
<dbReference type="PATRIC" id="fig|507626.3.peg.1514"/>
<evidence type="ECO:0000259" key="2">
    <source>
        <dbReference type="PROSITE" id="PS51186"/>
    </source>
</evidence>
<evidence type="ECO:0000256" key="1">
    <source>
        <dbReference type="SAM" id="MobiDB-lite"/>
    </source>
</evidence>
<feature type="domain" description="N-acetyltransferase" evidence="2">
    <location>
        <begin position="54"/>
        <end position="212"/>
    </location>
</feature>
<dbReference type="PANTHER" id="PTHR43441">
    <property type="entry name" value="RIBOSOMAL-PROTEIN-SERINE ACETYLTRANSFERASE"/>
    <property type="match status" value="1"/>
</dbReference>
<dbReference type="OrthoDB" id="5295305at2"/>
<dbReference type="GO" id="GO:1990189">
    <property type="term" value="F:protein N-terminal-serine acetyltransferase activity"/>
    <property type="evidence" value="ECO:0007669"/>
    <property type="project" value="TreeGrafter"/>
</dbReference>
<dbReference type="PANTHER" id="PTHR43441:SF2">
    <property type="entry name" value="FAMILY ACETYLTRANSFERASE, PUTATIVE (AFU_ORTHOLOGUE AFUA_7G00850)-RELATED"/>
    <property type="match status" value="1"/>
</dbReference>
<dbReference type="GO" id="GO:0008999">
    <property type="term" value="F:protein-N-terminal-alanine acetyltransferase activity"/>
    <property type="evidence" value="ECO:0007669"/>
    <property type="project" value="TreeGrafter"/>
</dbReference>
<sequence>MSPSDAQRNQHGQPVGAALPAWQPARRPDRMALQGCRVRLEPLAPERHADSLHAAFLAPGEGPHDTPEARWTYSGGMPFADAGQYRTWLEARTESDDPLFYAIVETTEAIVETADERTPGRALGLASYLNIVPEHGSIEVGHIHFTPALRRTSAATEAMLLLMRHAFALGYRRYEWKCNALNAASRRAAVRLGFHFEGIFRQHRVENGHSRDTAWFSLLDSEWPAAETRLERWLASENFDAEGRQLSSLSALTQKCR</sequence>
<dbReference type="Gene3D" id="3.40.630.30">
    <property type="match status" value="1"/>
</dbReference>
<dbReference type="KEGG" id="hco:LOKO_01527"/>
<dbReference type="InterPro" id="IPR016181">
    <property type="entry name" value="Acyl_CoA_acyltransferase"/>
</dbReference>
<dbReference type="STRING" id="507626.LOKO_01527"/>
<keyword evidence="4" id="KW-1185">Reference proteome</keyword>
<evidence type="ECO:0000313" key="4">
    <source>
        <dbReference type="Proteomes" id="UP000063387"/>
    </source>
</evidence>
<proteinExistence type="predicted"/>
<protein>
    <recommendedName>
        <fullName evidence="2">N-acetyltransferase domain-containing protein</fullName>
    </recommendedName>
</protein>
<dbReference type="InterPro" id="IPR000182">
    <property type="entry name" value="GNAT_dom"/>
</dbReference>
<dbReference type="PROSITE" id="PS51186">
    <property type="entry name" value="GNAT"/>
    <property type="match status" value="1"/>
</dbReference>
<feature type="compositionally biased region" description="Polar residues" evidence="1">
    <location>
        <begin position="1"/>
        <end position="12"/>
    </location>
</feature>
<dbReference type="Pfam" id="PF13302">
    <property type="entry name" value="Acetyltransf_3"/>
    <property type="match status" value="1"/>
</dbReference>
<dbReference type="FunFam" id="3.40.630.30:FF:000047">
    <property type="entry name" value="Acetyltransferase, GNAT family"/>
    <property type="match status" value="1"/>
</dbReference>
<dbReference type="SUPFAM" id="SSF55729">
    <property type="entry name" value="Acyl-CoA N-acyltransferases (Nat)"/>
    <property type="match status" value="1"/>
</dbReference>
<dbReference type="RefSeq" id="WP_066447146.1">
    <property type="nucleotide sequence ID" value="NZ_CP014226.1"/>
</dbReference>
<dbReference type="InterPro" id="IPR051908">
    <property type="entry name" value="Ribosomal_N-acetyltransferase"/>
</dbReference>
<feature type="region of interest" description="Disordered" evidence="1">
    <location>
        <begin position="1"/>
        <end position="26"/>
    </location>
</feature>
<evidence type="ECO:0000313" key="3">
    <source>
        <dbReference type="EMBL" id="AMD00595.1"/>
    </source>
</evidence>
<dbReference type="AlphaFoldDB" id="A0A0X8HDI4"/>